<keyword evidence="3" id="KW-1185">Reference proteome</keyword>
<dbReference type="EMBL" id="JYDJ01000144">
    <property type="protein sequence ID" value="KRX42456.1"/>
    <property type="molecule type" value="Genomic_DNA"/>
</dbReference>
<organism evidence="2 3">
    <name type="scientific">Trichinella murrelli</name>
    <dbReference type="NCBI Taxonomy" id="144512"/>
    <lineage>
        <taxon>Eukaryota</taxon>
        <taxon>Metazoa</taxon>
        <taxon>Ecdysozoa</taxon>
        <taxon>Nematoda</taxon>
        <taxon>Enoplea</taxon>
        <taxon>Dorylaimia</taxon>
        <taxon>Trichinellida</taxon>
        <taxon>Trichinellidae</taxon>
        <taxon>Trichinella</taxon>
    </lineage>
</organism>
<accession>A0A0V0TU02</accession>
<evidence type="ECO:0000313" key="2">
    <source>
        <dbReference type="EMBL" id="KRX42456.1"/>
    </source>
</evidence>
<gene>
    <name evidence="2" type="ORF">T05_14037</name>
</gene>
<keyword evidence="1" id="KW-0812">Transmembrane</keyword>
<feature type="transmembrane region" description="Helical" evidence="1">
    <location>
        <begin position="77"/>
        <end position="96"/>
    </location>
</feature>
<comment type="caution">
    <text evidence="2">The sequence shown here is derived from an EMBL/GenBank/DDBJ whole genome shotgun (WGS) entry which is preliminary data.</text>
</comment>
<protein>
    <submittedName>
        <fullName evidence="2">Uncharacterized protein</fullName>
    </submittedName>
</protein>
<keyword evidence="1" id="KW-0472">Membrane</keyword>
<name>A0A0V0TU02_9BILA</name>
<keyword evidence="1" id="KW-1133">Transmembrane helix</keyword>
<evidence type="ECO:0000256" key="1">
    <source>
        <dbReference type="SAM" id="Phobius"/>
    </source>
</evidence>
<proteinExistence type="predicted"/>
<evidence type="ECO:0000313" key="3">
    <source>
        <dbReference type="Proteomes" id="UP000055048"/>
    </source>
</evidence>
<dbReference type="AlphaFoldDB" id="A0A0V0TU02"/>
<dbReference type="Proteomes" id="UP000055048">
    <property type="component" value="Unassembled WGS sequence"/>
</dbReference>
<feature type="transmembrane region" description="Helical" evidence="1">
    <location>
        <begin position="40"/>
        <end position="57"/>
    </location>
</feature>
<sequence>MKNTSQGRRRAKCRRREKKLGLCRPVPGECIRKCFGPDRFILVIIKAGFLFIFQTLAIRCLSLDTNKLFGCFSSALLLFPSHSFIYLFIVVNFFHLQLIHQLQQHIHTYIHTYIHIRIIGLLFRHTHRYIDIFTVQT</sequence>
<reference evidence="2 3" key="1">
    <citation type="submission" date="2015-01" db="EMBL/GenBank/DDBJ databases">
        <title>Evolution of Trichinella species and genotypes.</title>
        <authorList>
            <person name="Korhonen P.K."/>
            <person name="Edoardo P."/>
            <person name="Giuseppe L.R."/>
            <person name="Gasser R.B."/>
        </authorList>
    </citation>
    <scope>NUCLEOTIDE SEQUENCE [LARGE SCALE GENOMIC DNA]</scope>
    <source>
        <strain evidence="2">ISS417</strain>
    </source>
</reference>